<dbReference type="NCBIfam" id="TIGR04178">
    <property type="entry name" value="exo_archaeo"/>
    <property type="match status" value="1"/>
</dbReference>
<keyword evidence="5" id="KW-0378">Hydrolase</keyword>
<evidence type="ECO:0000256" key="3">
    <source>
        <dbReference type="ARBA" id="ARBA00022670"/>
    </source>
</evidence>
<dbReference type="NCBIfam" id="TIGR03110">
    <property type="entry name" value="exosort_Gpos"/>
    <property type="match status" value="1"/>
</dbReference>
<keyword evidence="7 8" id="KW-0472">Membrane</keyword>
<feature type="transmembrane region" description="Helical" evidence="8">
    <location>
        <begin position="156"/>
        <end position="176"/>
    </location>
</feature>
<feature type="transmembrane region" description="Helical" evidence="8">
    <location>
        <begin position="37"/>
        <end position="65"/>
    </location>
</feature>
<sequence length="196" mass="22365">MINGWIILGTIVWLYLLSVVNRAHLQAIHFWLGSIGLFLIMAFSARAYFVWLLSAVVTQVTGWWGDLTGLYTSSYLNGMISIKNAHGLVLLFVDYECSGIIETIAYLSLLWFYPMYDRDQKIKLTFMGTGWIFLANVFRLALIASILYYAGSGAFFIVHSVLGRIIFYVLVIILYYNVFTRVQFDQAGSRFNYGGK</sequence>
<organism evidence="9 10">
    <name type="scientific">Limosilactobacillus alvi</name>
    <dbReference type="NCBI Taxonomy" id="990412"/>
    <lineage>
        <taxon>Bacteria</taxon>
        <taxon>Bacillati</taxon>
        <taxon>Bacillota</taxon>
        <taxon>Bacilli</taxon>
        <taxon>Lactobacillales</taxon>
        <taxon>Lactobacillaceae</taxon>
        <taxon>Limosilactobacillus</taxon>
    </lineage>
</organism>
<evidence type="ECO:0000256" key="8">
    <source>
        <dbReference type="SAM" id="Phobius"/>
    </source>
</evidence>
<keyword evidence="10" id="KW-1185">Reference proteome</keyword>
<evidence type="ECO:0000256" key="1">
    <source>
        <dbReference type="ARBA" id="ARBA00004651"/>
    </source>
</evidence>
<comment type="subcellular location">
    <subcellularLocation>
        <location evidence="1">Cell membrane</location>
        <topology evidence="1">Multi-pass membrane protein</topology>
    </subcellularLocation>
</comment>
<accession>A0ABS2EKW4</accession>
<keyword evidence="4 8" id="KW-0812">Transmembrane</keyword>
<feature type="transmembrane region" description="Helical" evidence="8">
    <location>
        <begin position="6"/>
        <end position="25"/>
    </location>
</feature>
<evidence type="ECO:0000256" key="4">
    <source>
        <dbReference type="ARBA" id="ARBA00022692"/>
    </source>
</evidence>
<evidence type="ECO:0000313" key="9">
    <source>
        <dbReference type="EMBL" id="MBM6753162.1"/>
    </source>
</evidence>
<evidence type="ECO:0000256" key="7">
    <source>
        <dbReference type="ARBA" id="ARBA00023136"/>
    </source>
</evidence>
<comment type="caution">
    <text evidence="9">The sequence shown here is derived from an EMBL/GenBank/DDBJ whole genome shotgun (WGS) entry which is preliminary data.</text>
</comment>
<keyword evidence="2" id="KW-1003">Cell membrane</keyword>
<dbReference type="InterPro" id="IPR017541">
    <property type="entry name" value="Exosort-XrtG"/>
</dbReference>
<feature type="transmembrane region" description="Helical" evidence="8">
    <location>
        <begin position="85"/>
        <end position="112"/>
    </location>
</feature>
<evidence type="ECO:0000256" key="2">
    <source>
        <dbReference type="ARBA" id="ARBA00022475"/>
    </source>
</evidence>
<dbReference type="Proteomes" id="UP000776629">
    <property type="component" value="Unassembled WGS sequence"/>
</dbReference>
<feature type="transmembrane region" description="Helical" evidence="8">
    <location>
        <begin position="124"/>
        <end position="150"/>
    </location>
</feature>
<evidence type="ECO:0000256" key="5">
    <source>
        <dbReference type="ARBA" id="ARBA00022801"/>
    </source>
</evidence>
<protein>
    <submittedName>
        <fullName evidence="9">Exosortase family protein XrtG</fullName>
    </submittedName>
</protein>
<reference evidence="9 10" key="1">
    <citation type="journal article" date="2021" name="Sci. Rep.">
        <title>The distribution of antibiotic resistance genes in chicken gut microbiota commensals.</title>
        <authorList>
            <person name="Juricova H."/>
            <person name="Matiasovicova J."/>
            <person name="Kubasova T."/>
            <person name="Cejkova D."/>
            <person name="Rychlik I."/>
        </authorList>
    </citation>
    <scope>NUCLEOTIDE SEQUENCE [LARGE SCALE GENOMIC DNA]</scope>
    <source>
        <strain evidence="9 10">An810</strain>
    </source>
</reference>
<dbReference type="RefSeq" id="WP_204775735.1">
    <property type="nucleotide sequence ID" value="NZ_JACJJQ010000001.1"/>
</dbReference>
<keyword evidence="6 8" id="KW-1133">Transmembrane helix</keyword>
<keyword evidence="3" id="KW-0645">Protease</keyword>
<evidence type="ECO:0000256" key="6">
    <source>
        <dbReference type="ARBA" id="ARBA00022989"/>
    </source>
</evidence>
<gene>
    <name evidence="9" type="primary">xrtG</name>
    <name evidence="9" type="ORF">H5993_00060</name>
</gene>
<proteinExistence type="predicted"/>
<dbReference type="InterPro" id="IPR026392">
    <property type="entry name" value="Exo/Archaeosortase_dom"/>
</dbReference>
<dbReference type="EMBL" id="JACJJQ010000001">
    <property type="protein sequence ID" value="MBM6753162.1"/>
    <property type="molecule type" value="Genomic_DNA"/>
</dbReference>
<evidence type="ECO:0000313" key="10">
    <source>
        <dbReference type="Proteomes" id="UP000776629"/>
    </source>
</evidence>
<name>A0ABS2EKW4_9LACO</name>